<protein>
    <submittedName>
        <fullName evidence="1">ToxN</fullName>
    </submittedName>
</protein>
<comment type="caution">
    <text evidence="1">The sequence shown here is derived from an EMBL/GenBank/DDBJ whole genome shotgun (WGS) entry which is preliminary data.</text>
</comment>
<dbReference type="Pfam" id="PF13958">
    <property type="entry name" value="ToxN_toxin"/>
    <property type="match status" value="1"/>
</dbReference>
<dbReference type="InterPro" id="IPR025911">
    <property type="entry name" value="ToxN/AbiQ_toxin"/>
</dbReference>
<dbReference type="EMBL" id="AJWZ01009856">
    <property type="protein sequence ID" value="EKC50115.1"/>
    <property type="molecule type" value="Genomic_DNA"/>
</dbReference>
<reference evidence="1" key="1">
    <citation type="journal article" date="2013" name="Environ. Microbiol.">
        <title>Microbiota from the distal guts of lean and obese adolescents exhibit partial functional redundancy besides clear differences in community structure.</title>
        <authorList>
            <person name="Ferrer M."/>
            <person name="Ruiz A."/>
            <person name="Lanza F."/>
            <person name="Haange S.B."/>
            <person name="Oberbach A."/>
            <person name="Till H."/>
            <person name="Bargiela R."/>
            <person name="Campoy C."/>
            <person name="Segura M.T."/>
            <person name="Richter M."/>
            <person name="von Bergen M."/>
            <person name="Seifert J."/>
            <person name="Suarez A."/>
        </authorList>
    </citation>
    <scope>NUCLEOTIDE SEQUENCE</scope>
</reference>
<proteinExistence type="predicted"/>
<dbReference type="AlphaFoldDB" id="K1S8T4"/>
<name>K1S8T4_9ZZZZ</name>
<dbReference type="GO" id="GO:0004521">
    <property type="term" value="F:RNA endonuclease activity"/>
    <property type="evidence" value="ECO:0007669"/>
    <property type="project" value="InterPro"/>
</dbReference>
<gene>
    <name evidence="1" type="ORF">OBE_14294</name>
</gene>
<organism evidence="1">
    <name type="scientific">human gut metagenome</name>
    <dbReference type="NCBI Taxonomy" id="408170"/>
    <lineage>
        <taxon>unclassified sequences</taxon>
        <taxon>metagenomes</taxon>
        <taxon>organismal metagenomes</taxon>
    </lineage>
</organism>
<accession>K1S8T4</accession>
<dbReference type="Gene3D" id="3.10.129.130">
    <property type="match status" value="1"/>
</dbReference>
<evidence type="ECO:0000313" key="1">
    <source>
        <dbReference type="EMBL" id="EKC50115.1"/>
    </source>
</evidence>
<dbReference type="GO" id="GO:0003723">
    <property type="term" value="F:RNA binding"/>
    <property type="evidence" value="ECO:0007669"/>
    <property type="project" value="InterPro"/>
</dbReference>
<sequence>MKELLFYAVNREYIKYLSMYDEHVSYNKDDIGHSRPYLGIVLEIKCYRYFVPLYSYKEHYEKYKNNPSFFFIYDRKRRPLAIIKFSAMIPIPMKMNVMNILNYSEQDKNYRNLISAEYRFVNSNKEEIYKRANKMYVAVTQHKNNFLKTIACNFKLLEEKAREYKNI</sequence>
<dbReference type="InterPro" id="IPR053735">
    <property type="entry name" value="Type_III_TA_endoRNase"/>
</dbReference>